<dbReference type="KEGG" id="dae:Dtox_1099"/>
<evidence type="ECO:0000313" key="2">
    <source>
        <dbReference type="Proteomes" id="UP000002217"/>
    </source>
</evidence>
<evidence type="ECO:0008006" key="3">
    <source>
        <dbReference type="Google" id="ProtNLM"/>
    </source>
</evidence>
<dbReference type="RefSeq" id="WP_015756700.1">
    <property type="nucleotide sequence ID" value="NC_013216.1"/>
</dbReference>
<protein>
    <recommendedName>
        <fullName evidence="3">Succinylglutamate desuccinylase/aspartoacylase</fullName>
    </recommendedName>
</protein>
<organism evidence="1 2">
    <name type="scientific">Desulfofarcimen acetoxidans (strain ATCC 49208 / DSM 771 / KCTC 5769 / VKM B-1644 / 5575)</name>
    <name type="common">Desulfotomaculum acetoxidans</name>
    <dbReference type="NCBI Taxonomy" id="485916"/>
    <lineage>
        <taxon>Bacteria</taxon>
        <taxon>Bacillati</taxon>
        <taxon>Bacillota</taxon>
        <taxon>Clostridia</taxon>
        <taxon>Eubacteriales</taxon>
        <taxon>Peptococcaceae</taxon>
        <taxon>Desulfofarcimen</taxon>
    </lineage>
</organism>
<dbReference type="Proteomes" id="UP000002217">
    <property type="component" value="Chromosome"/>
</dbReference>
<dbReference type="EMBL" id="CP001720">
    <property type="protein sequence ID" value="ACV61985.1"/>
    <property type="molecule type" value="Genomic_DNA"/>
</dbReference>
<name>C8W4B7_DESAS</name>
<keyword evidence="2" id="KW-1185">Reference proteome</keyword>
<dbReference type="eggNOG" id="ENOG502Z8SW">
    <property type="taxonomic scope" value="Bacteria"/>
</dbReference>
<proteinExistence type="predicted"/>
<dbReference type="OrthoDB" id="2962133at2"/>
<dbReference type="AlphaFoldDB" id="C8W4B7"/>
<accession>C8W4B7</accession>
<reference evidence="1 2" key="1">
    <citation type="journal article" date="2009" name="Stand. Genomic Sci.">
        <title>Complete genome sequence of Desulfotomaculum acetoxidans type strain (5575).</title>
        <authorList>
            <person name="Spring S."/>
            <person name="Lapidus A."/>
            <person name="Schroder M."/>
            <person name="Gleim D."/>
            <person name="Sims D."/>
            <person name="Meincke L."/>
            <person name="Glavina Del Rio T."/>
            <person name="Tice H."/>
            <person name="Copeland A."/>
            <person name="Cheng J.F."/>
            <person name="Lucas S."/>
            <person name="Chen F."/>
            <person name="Nolan M."/>
            <person name="Bruce D."/>
            <person name="Goodwin L."/>
            <person name="Pitluck S."/>
            <person name="Ivanova N."/>
            <person name="Mavromatis K."/>
            <person name="Mikhailova N."/>
            <person name="Pati A."/>
            <person name="Chen A."/>
            <person name="Palaniappan K."/>
            <person name="Land M."/>
            <person name="Hauser L."/>
            <person name="Chang Y.J."/>
            <person name="Jeffries C.D."/>
            <person name="Chain P."/>
            <person name="Saunders E."/>
            <person name="Brettin T."/>
            <person name="Detter J.C."/>
            <person name="Goker M."/>
            <person name="Bristow J."/>
            <person name="Eisen J.A."/>
            <person name="Markowitz V."/>
            <person name="Hugenholtz P."/>
            <person name="Kyrpides N.C."/>
            <person name="Klenk H.P."/>
            <person name="Han C."/>
        </authorList>
    </citation>
    <scope>NUCLEOTIDE SEQUENCE [LARGE SCALE GENOMIC DNA]</scope>
    <source>
        <strain evidence="2">ATCC 49208 / DSM 771 / VKM B-1644</strain>
    </source>
</reference>
<gene>
    <name evidence="1" type="ordered locus">Dtox_1099</name>
</gene>
<evidence type="ECO:0000313" key="1">
    <source>
        <dbReference type="EMBL" id="ACV61985.1"/>
    </source>
</evidence>
<dbReference type="HOGENOM" id="CLU_104983_0_0_9"/>
<sequence>MGLVEDLLERDIPDYASKLECAGFYVLGNFPAQVGEAFLYLPGTLPILLSAPHAVRHVRLGKAKPSDTFTGTMAVLLNYLSGCGVLVNRRNYGGDPNYDRECKYKNFLLNILKKNNVELVLDLHGAAEKHAFAVDSGTLQGRSLKDKPELLLYLENCLNFYGVSDLSRDYFPAAKQHTVTRFVCENTDIPAIQLEINRRYRRPYEKPADFCRLLAALLDFSNLFKKNNCY</sequence>